<feature type="domain" description="DUF2241" evidence="1">
    <location>
        <begin position="3"/>
        <end position="62"/>
    </location>
</feature>
<dbReference type="Pfam" id="PF10000">
    <property type="entry name" value="ACT_3"/>
    <property type="match status" value="1"/>
</dbReference>
<evidence type="ECO:0000259" key="1">
    <source>
        <dbReference type="Pfam" id="PF10000"/>
    </source>
</evidence>
<dbReference type="InterPro" id="IPR045865">
    <property type="entry name" value="ACT-like_dom_sf"/>
</dbReference>
<feature type="domain" description="CASTOR ACT" evidence="2">
    <location>
        <begin position="69"/>
        <end position="124"/>
    </location>
</feature>
<reference evidence="4" key="1">
    <citation type="submission" date="2021-02" db="EMBL/GenBank/DDBJ databases">
        <title>Sulfurospirillum tamanensis sp. nov.</title>
        <authorList>
            <person name="Merkel A.Y."/>
        </authorList>
    </citation>
    <scope>NUCLEOTIDE SEQUENCE [LARGE SCALE GENOMIC DNA]</scope>
    <source>
        <strain evidence="4">T05b</strain>
    </source>
</reference>
<dbReference type="RefSeq" id="WP_205457782.1">
    <property type="nucleotide sequence ID" value="NZ_JAFHKK010000001.1"/>
</dbReference>
<evidence type="ECO:0000313" key="4">
    <source>
        <dbReference type="Proteomes" id="UP000703590"/>
    </source>
</evidence>
<gene>
    <name evidence="3" type="ORF">JWV37_01035</name>
</gene>
<organism evidence="3 4">
    <name type="scientific">Sulfurospirillum tamanense</name>
    <dbReference type="NCBI Taxonomy" id="2813362"/>
    <lineage>
        <taxon>Bacteria</taxon>
        <taxon>Pseudomonadati</taxon>
        <taxon>Campylobacterota</taxon>
        <taxon>Epsilonproteobacteria</taxon>
        <taxon>Campylobacterales</taxon>
        <taxon>Sulfurospirillaceae</taxon>
        <taxon>Sulfurospirillum</taxon>
    </lineage>
</organism>
<dbReference type="PANTHER" id="PTHR39199:SF1">
    <property type="entry name" value="BLR5128 PROTEIN"/>
    <property type="match status" value="1"/>
</dbReference>
<dbReference type="InterPro" id="IPR027795">
    <property type="entry name" value="CASTOR_ACT_dom"/>
</dbReference>
<proteinExistence type="predicted"/>
<evidence type="ECO:0000259" key="2">
    <source>
        <dbReference type="Pfam" id="PF13840"/>
    </source>
</evidence>
<dbReference type="EMBL" id="JAFHKK010000001">
    <property type="protein sequence ID" value="MBN2963352.1"/>
    <property type="molecule type" value="Genomic_DNA"/>
</dbReference>
<comment type="caution">
    <text evidence="3">The sequence shown here is derived from an EMBL/GenBank/DDBJ whole genome shotgun (WGS) entry which is preliminary data.</text>
</comment>
<dbReference type="PANTHER" id="PTHR39199">
    <property type="entry name" value="BLR5128 PROTEIN"/>
    <property type="match status" value="1"/>
</dbReference>
<protein>
    <submittedName>
        <fullName evidence="3">ACT domain-containing protein</fullName>
    </submittedName>
</protein>
<name>A0ABS2WNZ1_9BACT</name>
<dbReference type="InterPro" id="IPR018717">
    <property type="entry name" value="DUF2241"/>
</dbReference>
<sequence length="128" mass="14136">MRGEKELQKLLSALSPVLKEGAYVFCTQQGPPHALKAQARMVFEEYEGTTLILERSLAHGLLHEGVFACIRLDVHSSLEAVGLTATVSTALAYQDISANVVAGYYHDYIFVPYEKKEAALGCLKQLYM</sequence>
<dbReference type="Pfam" id="PF13840">
    <property type="entry name" value="ACT_7"/>
    <property type="match status" value="1"/>
</dbReference>
<dbReference type="SUPFAM" id="SSF55021">
    <property type="entry name" value="ACT-like"/>
    <property type="match status" value="2"/>
</dbReference>
<accession>A0ABS2WNZ1</accession>
<reference evidence="3 4" key="3">
    <citation type="submission" date="2021-02" db="EMBL/GenBank/DDBJ databases">
        <authorList>
            <person name="Merkel A.Y."/>
        </authorList>
    </citation>
    <scope>NUCLEOTIDE SEQUENCE [LARGE SCALE GENOMIC DNA]</scope>
    <source>
        <strain evidence="3 4">T05b</strain>
    </source>
</reference>
<dbReference type="Gene3D" id="3.30.2130.10">
    <property type="entry name" value="VC0802-like"/>
    <property type="match status" value="1"/>
</dbReference>
<keyword evidence="4" id="KW-1185">Reference proteome</keyword>
<reference evidence="3 4" key="2">
    <citation type="submission" date="2021-02" db="EMBL/GenBank/DDBJ databases">
        <title>Sulfurospirillum tamanensis sp. nov.</title>
        <authorList>
            <person name="Frolova A."/>
            <person name="Merkel A."/>
            <person name="Slobodkin A."/>
        </authorList>
    </citation>
    <scope>NUCLEOTIDE SEQUENCE [LARGE SCALE GENOMIC DNA]</scope>
    <source>
        <strain evidence="3 4">T05b</strain>
    </source>
</reference>
<evidence type="ECO:0000313" key="3">
    <source>
        <dbReference type="EMBL" id="MBN2963352.1"/>
    </source>
</evidence>
<dbReference type="Proteomes" id="UP000703590">
    <property type="component" value="Unassembled WGS sequence"/>
</dbReference>